<name>D1AXT9_STRM9</name>
<organism evidence="1 2">
    <name type="scientific">Streptobacillus moniliformis (strain ATCC 14647 / DSM 12112 / NCTC 10651 / 9901)</name>
    <dbReference type="NCBI Taxonomy" id="519441"/>
    <lineage>
        <taxon>Bacteria</taxon>
        <taxon>Fusobacteriati</taxon>
        <taxon>Fusobacteriota</taxon>
        <taxon>Fusobacteriia</taxon>
        <taxon>Fusobacteriales</taxon>
        <taxon>Leptotrichiaceae</taxon>
        <taxon>Streptobacillus</taxon>
    </lineage>
</organism>
<protein>
    <submittedName>
        <fullName evidence="1">DNA polymerase III gamma/tau subunits-like protein</fullName>
    </submittedName>
</protein>
<dbReference type="SUPFAM" id="SSF52540">
    <property type="entry name" value="P-loop containing nucleoside triphosphate hydrolases"/>
    <property type="match status" value="1"/>
</dbReference>
<dbReference type="InterPro" id="IPR027417">
    <property type="entry name" value="P-loop_NTPase"/>
</dbReference>
<evidence type="ECO:0000313" key="1">
    <source>
        <dbReference type="EMBL" id="ACZ01115.1"/>
    </source>
</evidence>
<accession>D1AXT9</accession>
<gene>
    <name evidence="1" type="ordered locus">Smon_0637</name>
</gene>
<proteinExistence type="predicted"/>
<dbReference type="OrthoDB" id="9811073at2"/>
<dbReference type="Gene3D" id="3.40.50.300">
    <property type="entry name" value="P-loop containing nucleotide triphosphate hydrolases"/>
    <property type="match status" value="1"/>
</dbReference>
<evidence type="ECO:0000313" key="2">
    <source>
        <dbReference type="Proteomes" id="UP000002072"/>
    </source>
</evidence>
<dbReference type="Proteomes" id="UP000002072">
    <property type="component" value="Chromosome"/>
</dbReference>
<reference evidence="1 2" key="1">
    <citation type="journal article" date="2009" name="Stand. Genomic Sci.">
        <title>Complete genome sequence of Streptobacillus moniliformis type strain (9901T).</title>
        <authorList>
            <person name="Nolan M."/>
            <person name="Gronow S."/>
            <person name="Lapidus A."/>
            <person name="Ivanova N."/>
            <person name="Copeland A."/>
            <person name="Lucas S."/>
            <person name="Del Rio T.G."/>
            <person name="Chen F."/>
            <person name="Tice H."/>
            <person name="Pitluck S."/>
            <person name="Cheng J.F."/>
            <person name="Sims D."/>
            <person name="Meincke L."/>
            <person name="Bruce D."/>
            <person name="Goodwin L."/>
            <person name="Brettin T."/>
            <person name="Han C."/>
            <person name="Detter J.C."/>
            <person name="Ovchinikova G."/>
            <person name="Pati A."/>
            <person name="Mavromatis K."/>
            <person name="Mikhailova N."/>
            <person name="Chen A."/>
            <person name="Palaniappan K."/>
            <person name="Land M."/>
            <person name="Hauser L."/>
            <person name="Chang Y.J."/>
            <person name="Jeffries C.D."/>
            <person name="Rohde M."/>
            <person name="Sproer C."/>
            <person name="Goker M."/>
            <person name="Bristow J."/>
            <person name="Eisen J.A."/>
            <person name="Markowitz V."/>
            <person name="Hugenholtz P."/>
            <person name="Kyrpides N.C."/>
            <person name="Klenk H.P."/>
            <person name="Chain P."/>
        </authorList>
    </citation>
    <scope>NUCLEOTIDE SEQUENCE [LARGE SCALE GENOMIC DNA]</scope>
    <source>
        <strain evidence="2">ATCC 14647 / DSM 12112 / NCTC 10651 / 9901</strain>
    </source>
</reference>
<dbReference type="HOGENOM" id="CLU_946350_0_0_0"/>
<dbReference type="InterPro" id="IPR050238">
    <property type="entry name" value="DNA_Rep/Repair_Clamp_Loader"/>
</dbReference>
<keyword evidence="2" id="KW-1185">Reference proteome</keyword>
<dbReference type="PANTHER" id="PTHR11669:SF8">
    <property type="entry name" value="DNA POLYMERASE III SUBUNIT DELTA"/>
    <property type="match status" value="1"/>
</dbReference>
<dbReference type="STRING" id="519441.Smon_0637"/>
<dbReference type="AlphaFoldDB" id="D1AXT9"/>
<dbReference type="Pfam" id="PF13177">
    <property type="entry name" value="DNA_pol3_delta2"/>
    <property type="match status" value="1"/>
</dbReference>
<dbReference type="RefSeq" id="WP_012858667.1">
    <property type="nucleotide sequence ID" value="NC_013515.1"/>
</dbReference>
<sequence>MEIFKNEILNLKKSATFMLFADNRISLIENAKIFTSMLINEFNTDILTHPDVSYYPELKINDVREIIISSVESPYISDKKIYIIDSIETTKKEPLNALLKVIEEPSPNVFFILLTRRLEILETVKSRSIILNLNLTLNTKLIEENLEMFNFLENNMDYLNMYISKKDRVDLEVYKVESLDEIISSIKNYFDEINVFTVISYQYAIDYLVKNIRFMKEIDIIILKDELLSILLVGNDNKKSRDRIKIFMNTCINKYSKFKNFHYLDELLEYKLSINANVNLKTLMFLFINTLSKN</sequence>
<dbReference type="GeneID" id="29673932"/>
<dbReference type="GO" id="GO:0006261">
    <property type="term" value="P:DNA-templated DNA replication"/>
    <property type="evidence" value="ECO:0007669"/>
    <property type="project" value="TreeGrafter"/>
</dbReference>
<dbReference type="EMBL" id="CP001779">
    <property type="protein sequence ID" value="ACZ01115.1"/>
    <property type="molecule type" value="Genomic_DNA"/>
</dbReference>
<dbReference type="PANTHER" id="PTHR11669">
    <property type="entry name" value="REPLICATION FACTOR C / DNA POLYMERASE III GAMMA-TAU SUBUNIT"/>
    <property type="match status" value="1"/>
</dbReference>
<dbReference type="eggNOG" id="COG2812">
    <property type="taxonomic scope" value="Bacteria"/>
</dbReference>
<dbReference type="KEGG" id="smf:Smon_0637"/>